<dbReference type="Proteomes" id="UP000001258">
    <property type="component" value="Chromosome"/>
</dbReference>
<dbReference type="EMBL" id="BA000004">
    <property type="protein sequence ID" value="BAB06410.1"/>
    <property type="molecule type" value="Genomic_DNA"/>
</dbReference>
<name>Q9K9F6_HALH5</name>
<evidence type="ECO:0000313" key="8">
    <source>
        <dbReference type="Proteomes" id="UP000001258"/>
    </source>
</evidence>
<evidence type="ECO:0000256" key="2">
    <source>
        <dbReference type="ARBA" id="ARBA00010221"/>
    </source>
</evidence>
<reference evidence="7 8" key="1">
    <citation type="journal article" date="2000" name="Nucleic Acids Res.">
        <title>Complete genome sequence of the alkaliphilic bacterium Bacillus halodurans and genomic sequence comparison with Bacillus subtilis.</title>
        <authorList>
            <person name="Takami H."/>
            <person name="Nakasone K."/>
            <person name="Takaki Y."/>
            <person name="Maeno G."/>
            <person name="Sasaki R."/>
            <person name="Masui N."/>
            <person name="Fuji F."/>
            <person name="Hirama C."/>
            <person name="Nakamura Y."/>
            <person name="Ogasawara N."/>
            <person name="Kuhara S."/>
            <person name="Horikoshi K."/>
        </authorList>
    </citation>
    <scope>NUCLEOTIDE SEQUENCE [LARGE SCALE GENOMIC DNA]</scope>
    <source>
        <strain evidence="8">ATCC BAA-125 / DSM 18197 / FERM 7344 / JCM 9153 / C-125</strain>
    </source>
</reference>
<keyword evidence="8" id="KW-1185">Reference proteome</keyword>
<evidence type="ECO:0000256" key="5">
    <source>
        <dbReference type="ARBA" id="ARBA00023136"/>
    </source>
</evidence>
<comment type="subcellular location">
    <subcellularLocation>
        <location evidence="1">Membrane</location>
        <topology evidence="1">Single-pass membrane protein</topology>
    </subcellularLocation>
</comment>
<dbReference type="HOGENOM" id="CLU_198061_3_1_9"/>
<proteinExistence type="inferred from homology"/>
<evidence type="ECO:0000256" key="6">
    <source>
        <dbReference type="SAM" id="Phobius"/>
    </source>
</evidence>
<dbReference type="AlphaFoldDB" id="Q9K9F6"/>
<evidence type="ECO:0000256" key="1">
    <source>
        <dbReference type="ARBA" id="ARBA00004167"/>
    </source>
</evidence>
<dbReference type="STRING" id="272558.gene:10728589"/>
<evidence type="ECO:0000256" key="3">
    <source>
        <dbReference type="ARBA" id="ARBA00022692"/>
    </source>
</evidence>
<dbReference type="GO" id="GO:0016020">
    <property type="term" value="C:membrane"/>
    <property type="evidence" value="ECO:0007669"/>
    <property type="project" value="UniProtKB-SubCell"/>
</dbReference>
<dbReference type="GeneID" id="87598205"/>
<dbReference type="InterPro" id="IPR010070">
    <property type="entry name" value="YjcZ-like"/>
</dbReference>
<sequence length="47" mass="5208">MGYYYGYPPFPPPYRGYCPPYGGGGFAFALIVVLVILLIILGCGWFK</sequence>
<dbReference type="PIR" id="C83986">
    <property type="entry name" value="C83986"/>
</dbReference>
<gene>
    <name evidence="7" type="ordered locus">BH2691</name>
</gene>
<organism evidence="7 8">
    <name type="scientific">Halalkalibacterium halodurans (strain ATCC BAA-125 / DSM 18197 / FERM 7344 / JCM 9153 / C-125)</name>
    <name type="common">Bacillus halodurans</name>
    <dbReference type="NCBI Taxonomy" id="272558"/>
    <lineage>
        <taxon>Bacteria</taxon>
        <taxon>Bacillati</taxon>
        <taxon>Bacillota</taxon>
        <taxon>Bacilli</taxon>
        <taxon>Bacillales</taxon>
        <taxon>Bacillaceae</taxon>
        <taxon>Halalkalibacterium (ex Joshi et al. 2022)</taxon>
    </lineage>
</organism>
<keyword evidence="4 6" id="KW-1133">Transmembrane helix</keyword>
<dbReference type="Pfam" id="PF09680">
    <property type="entry name" value="YjcZ_2"/>
    <property type="match status" value="1"/>
</dbReference>
<dbReference type="RefSeq" id="WP_010898840.1">
    <property type="nucleotide sequence ID" value="NC_002570.2"/>
</dbReference>
<keyword evidence="3 6" id="KW-0812">Transmembrane</keyword>
<dbReference type="KEGG" id="bha:BH2691"/>
<feature type="transmembrane region" description="Helical" evidence="6">
    <location>
        <begin position="20"/>
        <end position="46"/>
    </location>
</feature>
<evidence type="ECO:0000313" key="7">
    <source>
        <dbReference type="EMBL" id="BAB06410.1"/>
    </source>
</evidence>
<evidence type="ECO:0000256" key="4">
    <source>
        <dbReference type="ARBA" id="ARBA00022989"/>
    </source>
</evidence>
<protein>
    <submittedName>
        <fullName evidence="7">BH2691 protein</fullName>
    </submittedName>
</protein>
<comment type="similarity">
    <text evidence="2">Belongs to the SscA family.</text>
</comment>
<keyword evidence="5 6" id="KW-0472">Membrane</keyword>
<accession>Q9K9F6</accession>